<feature type="non-terminal residue" evidence="2">
    <location>
        <position position="1"/>
    </location>
</feature>
<dbReference type="SUPFAM" id="SSF56003">
    <property type="entry name" value="Molybdenum cofactor-binding domain"/>
    <property type="match status" value="1"/>
</dbReference>
<dbReference type="Gene3D" id="3.30.365.10">
    <property type="entry name" value="Aldehyde oxidase/xanthine dehydrogenase, molybdopterin binding domain"/>
    <property type="match status" value="1"/>
</dbReference>
<dbReference type="GO" id="GO:0016491">
    <property type="term" value="F:oxidoreductase activity"/>
    <property type="evidence" value="ECO:0007669"/>
    <property type="project" value="InterPro"/>
</dbReference>
<dbReference type="InterPro" id="IPR037165">
    <property type="entry name" value="AldOxase/xan_DH_Mopterin-bd_sf"/>
</dbReference>
<sequence length="61" mass="6422">QGIGQALLEAAIYDQDSGQLMSGSFMDYCMPRADDLPSFTVAHNEVPCTTNPLGVKGCGEA</sequence>
<gene>
    <name evidence="2" type="ORF">DCK97_22370</name>
</gene>
<protein>
    <recommendedName>
        <fullName evidence="1">Aldehyde oxidase/xanthine dehydrogenase second molybdopterin binding domain-containing protein</fullName>
    </recommendedName>
</protein>
<dbReference type="Proteomes" id="UP000257706">
    <property type="component" value="Unassembled WGS sequence"/>
</dbReference>
<reference evidence="2 3" key="1">
    <citation type="journal article" date="2018" name="Nat. Biotechnol.">
        <title>A standardized bacterial taxonomy based on genome phylogeny substantially revises the tree of life.</title>
        <authorList>
            <person name="Parks D.H."/>
            <person name="Chuvochina M."/>
            <person name="Waite D.W."/>
            <person name="Rinke C."/>
            <person name="Skarshewski A."/>
            <person name="Chaumeil P.A."/>
            <person name="Hugenholtz P."/>
        </authorList>
    </citation>
    <scope>NUCLEOTIDE SEQUENCE [LARGE SCALE GENOMIC DNA]</scope>
    <source>
        <strain evidence="2">UBA8739</strain>
    </source>
</reference>
<name>A0A3B9IQT9_9PROT</name>
<comment type="caution">
    <text evidence="2">The sequence shown here is derived from an EMBL/GenBank/DDBJ whole genome shotgun (WGS) entry which is preliminary data.</text>
</comment>
<organism evidence="2 3">
    <name type="scientific">Tistrella mobilis</name>
    <dbReference type="NCBI Taxonomy" id="171437"/>
    <lineage>
        <taxon>Bacteria</taxon>
        <taxon>Pseudomonadati</taxon>
        <taxon>Pseudomonadota</taxon>
        <taxon>Alphaproteobacteria</taxon>
        <taxon>Geminicoccales</taxon>
        <taxon>Geminicoccaceae</taxon>
        <taxon>Tistrella</taxon>
    </lineage>
</organism>
<dbReference type="EMBL" id="DMAI01000363">
    <property type="protein sequence ID" value="HAE50165.1"/>
    <property type="molecule type" value="Genomic_DNA"/>
</dbReference>
<accession>A0A3B9IQT9</accession>
<evidence type="ECO:0000259" key="1">
    <source>
        <dbReference type="Pfam" id="PF20256"/>
    </source>
</evidence>
<feature type="domain" description="Aldehyde oxidase/xanthine dehydrogenase second molybdopterin binding" evidence="1">
    <location>
        <begin position="1"/>
        <end position="37"/>
    </location>
</feature>
<evidence type="ECO:0000313" key="2">
    <source>
        <dbReference type="EMBL" id="HAE50165.1"/>
    </source>
</evidence>
<dbReference type="Pfam" id="PF20256">
    <property type="entry name" value="MoCoBD_2"/>
    <property type="match status" value="1"/>
</dbReference>
<dbReference type="InterPro" id="IPR046867">
    <property type="entry name" value="AldOxase/xan_DH_MoCoBD2"/>
</dbReference>
<dbReference type="AlphaFoldDB" id="A0A3B9IQT9"/>
<feature type="non-terminal residue" evidence="2">
    <location>
        <position position="61"/>
    </location>
</feature>
<evidence type="ECO:0000313" key="3">
    <source>
        <dbReference type="Proteomes" id="UP000257706"/>
    </source>
</evidence>
<proteinExistence type="predicted"/>